<sequence length="529" mass="57630">MGELINHSAWQVILAFMIGTLFRVTLVYLDLLLDFSRRALDTPFEPSGLSEILVDSQPSKTTSWYLKEDDHPGPLNGPTQNVPPSRSDHNSEGNTSQPHEPVVNAPHIESITPGVNALGLQGMSGTCLSVSPDVDDDHDGHPNTPQSATTAALSNQSDNLSDTPVNARSPSFSDEDLTSDVGSSPDIAASQASVHLAVSPSDHDCHRGCIGIYSPGTSLAPPPPNFHPDEVIQSGFELITGVTVKEAAPNNLDIVIQRQAPLSEAEWSELPMLIWKRLLDRSANLEHPVYLSVELLKGGDLMAGQRVIDIILGRAVKITDTLSVQVPNTMPSTSSHPSVLSQAPTDLVKLTSFTFRGNVKHNLPGPWYSLSRLPFKQLTTLRLYGDLSVDDCIEILYQCELLVTFTAKSIGRQDALDLHTFKQLDSVSSSNPKNLPNLLSLDIRSAANVQSLAECFAFPAISNVALELHHTESMISFTRRIEWCNVKRVTLAGPLELISSMQMVISKRILEPEIVELIPCTGPNTDVWE</sequence>
<evidence type="ECO:0000256" key="1">
    <source>
        <dbReference type="SAM" id="MobiDB-lite"/>
    </source>
</evidence>
<name>A0A369JQQ9_HYPMA</name>
<comment type="caution">
    <text evidence="3">The sequence shown here is derived from an EMBL/GenBank/DDBJ whole genome shotgun (WGS) entry which is preliminary data.</text>
</comment>
<evidence type="ECO:0000313" key="3">
    <source>
        <dbReference type="EMBL" id="RDB24158.1"/>
    </source>
</evidence>
<feature type="compositionally biased region" description="Polar residues" evidence="1">
    <location>
        <begin position="143"/>
        <end position="172"/>
    </location>
</feature>
<reference evidence="3" key="1">
    <citation type="submission" date="2018-04" db="EMBL/GenBank/DDBJ databases">
        <title>Whole genome sequencing of Hypsizygus marmoreus.</title>
        <authorList>
            <person name="Choi I.-G."/>
            <person name="Min B."/>
            <person name="Kim J.-G."/>
            <person name="Kim S."/>
            <person name="Oh Y.-L."/>
            <person name="Kong W.-S."/>
            <person name="Park H."/>
            <person name="Jeong J."/>
            <person name="Song E.-S."/>
        </authorList>
    </citation>
    <scope>NUCLEOTIDE SEQUENCE [LARGE SCALE GENOMIC DNA]</scope>
    <source>
        <strain evidence="3">51987-8</strain>
    </source>
</reference>
<dbReference type="InParanoid" id="A0A369JQQ9"/>
<feature type="region of interest" description="Disordered" evidence="1">
    <location>
        <begin position="128"/>
        <end position="185"/>
    </location>
</feature>
<protein>
    <submittedName>
        <fullName evidence="3">Uncharacterized protein</fullName>
    </submittedName>
</protein>
<evidence type="ECO:0000256" key="2">
    <source>
        <dbReference type="SAM" id="Phobius"/>
    </source>
</evidence>
<accession>A0A369JQQ9</accession>
<proteinExistence type="predicted"/>
<organism evidence="3 4">
    <name type="scientific">Hypsizygus marmoreus</name>
    <name type="common">White beech mushroom</name>
    <name type="synonym">Agaricus marmoreus</name>
    <dbReference type="NCBI Taxonomy" id="39966"/>
    <lineage>
        <taxon>Eukaryota</taxon>
        <taxon>Fungi</taxon>
        <taxon>Dikarya</taxon>
        <taxon>Basidiomycota</taxon>
        <taxon>Agaricomycotina</taxon>
        <taxon>Agaricomycetes</taxon>
        <taxon>Agaricomycetidae</taxon>
        <taxon>Agaricales</taxon>
        <taxon>Tricholomatineae</taxon>
        <taxon>Lyophyllaceae</taxon>
        <taxon>Hypsizygus</taxon>
    </lineage>
</organism>
<feature type="region of interest" description="Disordered" evidence="1">
    <location>
        <begin position="63"/>
        <end position="102"/>
    </location>
</feature>
<gene>
    <name evidence="3" type="ORF">Hypma_008616</name>
</gene>
<keyword evidence="2" id="KW-0472">Membrane</keyword>
<dbReference type="Proteomes" id="UP000076154">
    <property type="component" value="Unassembled WGS sequence"/>
</dbReference>
<evidence type="ECO:0000313" key="4">
    <source>
        <dbReference type="Proteomes" id="UP000076154"/>
    </source>
</evidence>
<keyword evidence="2" id="KW-0812">Transmembrane</keyword>
<keyword evidence="4" id="KW-1185">Reference proteome</keyword>
<keyword evidence="2" id="KW-1133">Transmembrane helix</keyword>
<dbReference type="AlphaFoldDB" id="A0A369JQQ9"/>
<feature type="transmembrane region" description="Helical" evidence="2">
    <location>
        <begin position="12"/>
        <end position="33"/>
    </location>
</feature>
<dbReference type="OrthoDB" id="3043807at2759"/>
<dbReference type="EMBL" id="LUEZ02000045">
    <property type="protein sequence ID" value="RDB24158.1"/>
    <property type="molecule type" value="Genomic_DNA"/>
</dbReference>